<gene>
    <name evidence="2" type="ORF">KFL_002680050</name>
</gene>
<dbReference type="OrthoDB" id="2019362at2759"/>
<name>A0A1Y1I9F5_KLENI</name>
<evidence type="ECO:0008006" key="4">
    <source>
        <dbReference type="Google" id="ProtNLM"/>
    </source>
</evidence>
<evidence type="ECO:0000313" key="3">
    <source>
        <dbReference type="Proteomes" id="UP000054558"/>
    </source>
</evidence>
<proteinExistence type="predicted"/>
<dbReference type="PANTHER" id="PTHR34348">
    <property type="entry name" value="SURFEIT LOCUS PROTEIN 2"/>
    <property type="match status" value="1"/>
</dbReference>
<accession>A0A1Y1I9F5</accession>
<dbReference type="InterPro" id="IPR008833">
    <property type="entry name" value="Surf2"/>
</dbReference>
<dbReference type="Proteomes" id="UP000054558">
    <property type="component" value="Unassembled WGS sequence"/>
</dbReference>
<feature type="compositionally biased region" description="Acidic residues" evidence="1">
    <location>
        <begin position="155"/>
        <end position="164"/>
    </location>
</feature>
<organism evidence="2 3">
    <name type="scientific">Klebsormidium nitens</name>
    <name type="common">Green alga</name>
    <name type="synonym">Ulothrix nitens</name>
    <dbReference type="NCBI Taxonomy" id="105231"/>
    <lineage>
        <taxon>Eukaryota</taxon>
        <taxon>Viridiplantae</taxon>
        <taxon>Streptophyta</taxon>
        <taxon>Klebsormidiophyceae</taxon>
        <taxon>Klebsormidiales</taxon>
        <taxon>Klebsormidiaceae</taxon>
        <taxon>Klebsormidium</taxon>
    </lineage>
</organism>
<evidence type="ECO:0000256" key="1">
    <source>
        <dbReference type="SAM" id="MobiDB-lite"/>
    </source>
</evidence>
<evidence type="ECO:0000313" key="2">
    <source>
        <dbReference type="EMBL" id="GAQ86059.1"/>
    </source>
</evidence>
<feature type="region of interest" description="Disordered" evidence="1">
    <location>
        <begin position="107"/>
        <end position="254"/>
    </location>
</feature>
<dbReference type="OMA" id="MESHANA"/>
<dbReference type="EMBL" id="DF237217">
    <property type="protein sequence ID" value="GAQ86059.1"/>
    <property type="molecule type" value="Genomic_DNA"/>
</dbReference>
<keyword evidence="3" id="KW-1185">Reference proteome</keyword>
<reference evidence="2 3" key="1">
    <citation type="journal article" date="2014" name="Nat. Commun.">
        <title>Klebsormidium flaccidum genome reveals primary factors for plant terrestrial adaptation.</title>
        <authorList>
            <person name="Hori K."/>
            <person name="Maruyama F."/>
            <person name="Fujisawa T."/>
            <person name="Togashi T."/>
            <person name="Yamamoto N."/>
            <person name="Seo M."/>
            <person name="Sato S."/>
            <person name="Yamada T."/>
            <person name="Mori H."/>
            <person name="Tajima N."/>
            <person name="Moriyama T."/>
            <person name="Ikeuchi M."/>
            <person name="Watanabe M."/>
            <person name="Wada H."/>
            <person name="Kobayashi K."/>
            <person name="Saito M."/>
            <person name="Masuda T."/>
            <person name="Sasaki-Sekimoto Y."/>
            <person name="Mashiguchi K."/>
            <person name="Awai K."/>
            <person name="Shimojima M."/>
            <person name="Masuda S."/>
            <person name="Iwai M."/>
            <person name="Nobusawa T."/>
            <person name="Narise T."/>
            <person name="Kondo S."/>
            <person name="Saito H."/>
            <person name="Sato R."/>
            <person name="Murakawa M."/>
            <person name="Ihara Y."/>
            <person name="Oshima-Yamada Y."/>
            <person name="Ohtaka K."/>
            <person name="Satoh M."/>
            <person name="Sonobe K."/>
            <person name="Ishii M."/>
            <person name="Ohtani R."/>
            <person name="Kanamori-Sato M."/>
            <person name="Honoki R."/>
            <person name="Miyazaki D."/>
            <person name="Mochizuki H."/>
            <person name="Umetsu J."/>
            <person name="Higashi K."/>
            <person name="Shibata D."/>
            <person name="Kamiya Y."/>
            <person name="Sato N."/>
            <person name="Nakamura Y."/>
            <person name="Tabata S."/>
            <person name="Ida S."/>
            <person name="Kurokawa K."/>
            <person name="Ohta H."/>
        </authorList>
    </citation>
    <scope>NUCLEOTIDE SEQUENCE [LARGE SCALE GENOMIC DNA]</scope>
    <source>
        <strain evidence="2 3">NIES-2285</strain>
    </source>
</reference>
<protein>
    <recommendedName>
        <fullName evidence="4">Surfeit locus protein 2</fullName>
    </recommendedName>
</protein>
<feature type="compositionally biased region" description="Basic and acidic residues" evidence="1">
    <location>
        <begin position="107"/>
        <end position="117"/>
    </location>
</feature>
<sequence length="254" mass="27185">MGAAMQADVLAALGDDAKFFVENANGRLHCTLTNIDLLPDADSVTAHLHSKRFKAAKVEAGLKQFGPYIVTSPEYPDKLQCTLTGVLINKNEDAVWKHIMGKKFQRRLGEKEAEKAAKKGNSNPPGPSKQEAAKTNPPEPSPMVPEAKPEASSSSEEEDDDEEGGFWIPPPGSRRDEDREEETAAGGEDVVMEEPDDIGGANGHASSLKEANGGGKRKSKSSKGTASSNGDKRTTRSLGPAENAPQKKKRRPQG</sequence>
<dbReference type="PANTHER" id="PTHR34348:SF1">
    <property type="entry name" value="SURFEIT LOCUS PROTEIN 2"/>
    <property type="match status" value="1"/>
</dbReference>
<dbReference type="Pfam" id="PF05477">
    <property type="entry name" value="SURF2"/>
    <property type="match status" value="1"/>
</dbReference>
<dbReference type="AlphaFoldDB" id="A0A1Y1I9F5"/>